<dbReference type="SUPFAM" id="SSF46565">
    <property type="entry name" value="Chaperone J-domain"/>
    <property type="match status" value="1"/>
</dbReference>
<dbReference type="Gene3D" id="2.60.260.20">
    <property type="entry name" value="Urease metallochaperone UreE, N-terminal domain"/>
    <property type="match status" value="2"/>
</dbReference>
<dbReference type="OrthoDB" id="9779889at2"/>
<feature type="region of interest" description="Disordered" evidence="2">
    <location>
        <begin position="66"/>
        <end position="103"/>
    </location>
</feature>
<protein>
    <submittedName>
        <fullName evidence="4">DnaJ-class molecular chaperone</fullName>
    </submittedName>
</protein>
<dbReference type="Pfam" id="PF00226">
    <property type="entry name" value="DnaJ"/>
    <property type="match status" value="1"/>
</dbReference>
<dbReference type="Gene3D" id="1.10.287.110">
    <property type="entry name" value="DnaJ domain"/>
    <property type="match status" value="1"/>
</dbReference>
<organism evidence="4 5">
    <name type="scientific">Litorimonas taeanensis</name>
    <dbReference type="NCBI Taxonomy" id="568099"/>
    <lineage>
        <taxon>Bacteria</taxon>
        <taxon>Pseudomonadati</taxon>
        <taxon>Pseudomonadota</taxon>
        <taxon>Alphaproteobacteria</taxon>
        <taxon>Maricaulales</taxon>
        <taxon>Robiginitomaculaceae</taxon>
    </lineage>
</organism>
<dbReference type="CDD" id="cd06257">
    <property type="entry name" value="DnaJ"/>
    <property type="match status" value="1"/>
</dbReference>
<dbReference type="Pfam" id="PF01556">
    <property type="entry name" value="DnaJ_C"/>
    <property type="match status" value="1"/>
</dbReference>
<evidence type="ECO:0000256" key="2">
    <source>
        <dbReference type="SAM" id="MobiDB-lite"/>
    </source>
</evidence>
<dbReference type="SUPFAM" id="SSF49493">
    <property type="entry name" value="HSP40/DnaJ peptide-binding domain"/>
    <property type="match status" value="2"/>
</dbReference>
<feature type="compositionally biased region" description="Gly residues" evidence="2">
    <location>
        <begin position="84"/>
        <end position="103"/>
    </location>
</feature>
<evidence type="ECO:0000313" key="5">
    <source>
        <dbReference type="Proteomes" id="UP000282211"/>
    </source>
</evidence>
<proteinExistence type="predicted"/>
<dbReference type="GO" id="GO:0042026">
    <property type="term" value="P:protein refolding"/>
    <property type="evidence" value="ECO:0007669"/>
    <property type="project" value="TreeGrafter"/>
</dbReference>
<dbReference type="PANTHER" id="PTHR43096">
    <property type="entry name" value="DNAJ HOMOLOG 1, MITOCHONDRIAL-RELATED"/>
    <property type="match status" value="1"/>
</dbReference>
<dbReference type="InterPro" id="IPR008971">
    <property type="entry name" value="HSP40/DnaJ_pept-bd"/>
</dbReference>
<dbReference type="InterPro" id="IPR001623">
    <property type="entry name" value="DnaJ_domain"/>
</dbReference>
<dbReference type="InterPro" id="IPR036869">
    <property type="entry name" value="J_dom_sf"/>
</dbReference>
<dbReference type="EMBL" id="RBII01000001">
    <property type="protein sequence ID" value="RKQ70916.1"/>
    <property type="molecule type" value="Genomic_DNA"/>
</dbReference>
<dbReference type="InterPro" id="IPR018253">
    <property type="entry name" value="DnaJ_domain_CS"/>
</dbReference>
<comment type="caution">
    <text evidence="4">The sequence shown here is derived from an EMBL/GenBank/DDBJ whole genome shotgun (WGS) entry which is preliminary data.</text>
</comment>
<reference evidence="4 5" key="1">
    <citation type="submission" date="2018-10" db="EMBL/GenBank/DDBJ databases">
        <title>Genomic Encyclopedia of Type Strains, Phase IV (KMG-IV): sequencing the most valuable type-strain genomes for metagenomic binning, comparative biology and taxonomic classification.</title>
        <authorList>
            <person name="Goeker M."/>
        </authorList>
    </citation>
    <scope>NUCLEOTIDE SEQUENCE [LARGE SCALE GENOMIC DNA]</scope>
    <source>
        <strain evidence="4 5">DSM 22008</strain>
    </source>
</reference>
<dbReference type="GO" id="GO:0005737">
    <property type="term" value="C:cytoplasm"/>
    <property type="evidence" value="ECO:0007669"/>
    <property type="project" value="TreeGrafter"/>
</dbReference>
<dbReference type="SMART" id="SM00271">
    <property type="entry name" value="DnaJ"/>
    <property type="match status" value="1"/>
</dbReference>
<dbReference type="GO" id="GO:0051082">
    <property type="term" value="F:unfolded protein binding"/>
    <property type="evidence" value="ECO:0007669"/>
    <property type="project" value="InterPro"/>
</dbReference>
<dbReference type="AlphaFoldDB" id="A0A420WIZ8"/>
<dbReference type="CDD" id="cd10747">
    <property type="entry name" value="DnaJ_C"/>
    <property type="match status" value="1"/>
</dbReference>
<keyword evidence="1" id="KW-0143">Chaperone</keyword>
<dbReference type="InParanoid" id="A0A420WIZ8"/>
<dbReference type="Proteomes" id="UP000282211">
    <property type="component" value="Unassembled WGS sequence"/>
</dbReference>
<feature type="compositionally biased region" description="Polar residues" evidence="2">
    <location>
        <begin position="66"/>
        <end position="79"/>
    </location>
</feature>
<dbReference type="PRINTS" id="PR00625">
    <property type="entry name" value="JDOMAIN"/>
</dbReference>
<accession>A0A420WIZ8</accession>
<dbReference type="PANTHER" id="PTHR43096:SF52">
    <property type="entry name" value="DNAJ HOMOLOG 1, MITOCHONDRIAL-RELATED"/>
    <property type="match status" value="1"/>
</dbReference>
<name>A0A420WIZ8_9PROT</name>
<feature type="region of interest" description="Disordered" evidence="2">
    <location>
        <begin position="180"/>
        <end position="199"/>
    </location>
</feature>
<dbReference type="InterPro" id="IPR002939">
    <property type="entry name" value="DnaJ_C"/>
</dbReference>
<gene>
    <name evidence="4" type="ORF">DES40_0220</name>
</gene>
<feature type="domain" description="J" evidence="3">
    <location>
        <begin position="4"/>
        <end position="69"/>
    </location>
</feature>
<dbReference type="PROSITE" id="PS00636">
    <property type="entry name" value="DNAJ_1"/>
    <property type="match status" value="1"/>
</dbReference>
<evidence type="ECO:0000313" key="4">
    <source>
        <dbReference type="EMBL" id="RKQ70916.1"/>
    </source>
</evidence>
<evidence type="ECO:0000256" key="1">
    <source>
        <dbReference type="ARBA" id="ARBA00023186"/>
    </source>
</evidence>
<keyword evidence="5" id="KW-1185">Reference proteome</keyword>
<dbReference type="RefSeq" id="WP_121098732.1">
    <property type="nucleotide sequence ID" value="NZ_RBII01000001.1"/>
</dbReference>
<sequence>MAKNPYTLLGVKAGATKDEIKKAYRTLAKKLHPDVNKNDPKVAERFKEVTAAYSLLSDDKMRAQYDSGQVDASGQQQNPFAGGNPYGGRGPQTGFGGFGGFNRGSAGGQDDMADLFSSLFGMNMGGMRGGMDRPPMNAQKGADVRYKMQLPLVTALKGGTKSLQGGLNVKLPAGVKDGQTLRLRGKGRPGVNGGPAGDAKIEITIKPHKYLRREEDDLFLNLPITLSEAAKGAKVDIPMPAGTVKLNIPEGTNSGKRFRLTGKGVNGGDLYVTIQIKLSDTELSALPSLAKNWPDMGEHDIRRGLL</sequence>
<dbReference type="PROSITE" id="PS50076">
    <property type="entry name" value="DNAJ_2"/>
    <property type="match status" value="1"/>
</dbReference>
<evidence type="ECO:0000259" key="3">
    <source>
        <dbReference type="PROSITE" id="PS50076"/>
    </source>
</evidence>